<organism evidence="3 4">
    <name type="scientific">Microthlaspi erraticum</name>
    <dbReference type="NCBI Taxonomy" id="1685480"/>
    <lineage>
        <taxon>Eukaryota</taxon>
        <taxon>Viridiplantae</taxon>
        <taxon>Streptophyta</taxon>
        <taxon>Embryophyta</taxon>
        <taxon>Tracheophyta</taxon>
        <taxon>Spermatophyta</taxon>
        <taxon>Magnoliopsida</taxon>
        <taxon>eudicotyledons</taxon>
        <taxon>Gunneridae</taxon>
        <taxon>Pentapetalae</taxon>
        <taxon>rosids</taxon>
        <taxon>malvids</taxon>
        <taxon>Brassicales</taxon>
        <taxon>Brassicaceae</taxon>
        <taxon>Coluteocarpeae</taxon>
        <taxon>Microthlaspi</taxon>
    </lineage>
</organism>
<comment type="caution">
    <text evidence="3">The sequence shown here is derived from an EMBL/GenBank/DDBJ whole genome shotgun (WGS) entry which is preliminary data.</text>
</comment>
<dbReference type="PANTHER" id="PTHR47074">
    <property type="entry name" value="BNAC02G40300D PROTEIN"/>
    <property type="match status" value="1"/>
</dbReference>
<dbReference type="GO" id="GO:0004523">
    <property type="term" value="F:RNA-DNA hybrid ribonuclease activity"/>
    <property type="evidence" value="ECO:0007669"/>
    <property type="project" value="InterPro"/>
</dbReference>
<dbReference type="SUPFAM" id="SSF53098">
    <property type="entry name" value="Ribonuclease H-like"/>
    <property type="match status" value="1"/>
</dbReference>
<reference evidence="3" key="1">
    <citation type="submission" date="2020-01" db="EMBL/GenBank/DDBJ databases">
        <authorList>
            <person name="Mishra B."/>
        </authorList>
    </citation>
    <scope>NUCLEOTIDE SEQUENCE [LARGE SCALE GENOMIC DNA]</scope>
</reference>
<sequence>MHSPDTQDIETPSANLILNKTIWKIDSAPKIKHFLWKLVSRSLSTKDTLKRRHIVRDSVCVRCCQREETADHLLFECPYAQQVWRGIGLMRPSLLDPLLSFEDKLENILLDPILLSSHRSHQTVLWLLWRLWKSRNSLIFQRKAIHWRSLIRYVKRDVAEYLYAQENSQEVCQNRGNGLFTRATRNEVWKRPSQGWMKCNFDGSFHSRDEKSAVGWIIRDEHGIYRGSGYAKDDKPQTALEGEFQALTIAMEHAWVRGYRKVIFEGDCKELINLVGNTSLNFGIYNWIQEVWFWKSKFEEAVFSWVPRTANKVADMIAKRRMPSEQSSYFYSHIPMFLYDVIHNDLVDSVQ</sequence>
<dbReference type="PANTHER" id="PTHR47074:SF78">
    <property type="entry name" value="GB|AAF30348.1-RELATED"/>
    <property type="match status" value="1"/>
</dbReference>
<dbReference type="InterPro" id="IPR052929">
    <property type="entry name" value="RNase_H-like_EbsB-rel"/>
</dbReference>
<dbReference type="GO" id="GO:0003676">
    <property type="term" value="F:nucleic acid binding"/>
    <property type="evidence" value="ECO:0007669"/>
    <property type="project" value="InterPro"/>
</dbReference>
<keyword evidence="4" id="KW-1185">Reference proteome</keyword>
<accession>A0A6D2KDZ1</accession>
<evidence type="ECO:0000259" key="2">
    <source>
        <dbReference type="Pfam" id="PF13966"/>
    </source>
</evidence>
<evidence type="ECO:0000259" key="1">
    <source>
        <dbReference type="Pfam" id="PF13456"/>
    </source>
</evidence>
<evidence type="ECO:0000313" key="3">
    <source>
        <dbReference type="EMBL" id="CAA7047582.1"/>
    </source>
</evidence>
<dbReference type="OrthoDB" id="1021881at2759"/>
<name>A0A6D2KDZ1_9BRAS</name>
<dbReference type="InterPro" id="IPR026960">
    <property type="entry name" value="RVT-Znf"/>
</dbReference>
<dbReference type="Pfam" id="PF13456">
    <property type="entry name" value="RVT_3"/>
    <property type="match status" value="1"/>
</dbReference>
<dbReference type="CDD" id="cd06222">
    <property type="entry name" value="RNase_H_like"/>
    <property type="match status" value="1"/>
</dbReference>
<dbReference type="Pfam" id="PF13966">
    <property type="entry name" value="zf-RVT"/>
    <property type="match status" value="1"/>
</dbReference>
<dbReference type="InterPro" id="IPR044730">
    <property type="entry name" value="RNase_H-like_dom_plant"/>
</dbReference>
<gene>
    <name evidence="3" type="ORF">MERR_LOCUS34817</name>
</gene>
<dbReference type="InterPro" id="IPR012337">
    <property type="entry name" value="RNaseH-like_sf"/>
</dbReference>
<dbReference type="Gene3D" id="3.30.420.10">
    <property type="entry name" value="Ribonuclease H-like superfamily/Ribonuclease H"/>
    <property type="match status" value="1"/>
</dbReference>
<protein>
    <recommendedName>
        <fullName evidence="5">RNase H type-1 domain-containing protein</fullName>
    </recommendedName>
</protein>
<dbReference type="AlphaFoldDB" id="A0A6D2KDZ1"/>
<evidence type="ECO:0000313" key="4">
    <source>
        <dbReference type="Proteomes" id="UP000467841"/>
    </source>
</evidence>
<feature type="domain" description="Reverse transcriptase zinc-binding" evidence="2">
    <location>
        <begin position="17"/>
        <end position="84"/>
    </location>
</feature>
<dbReference type="InterPro" id="IPR036397">
    <property type="entry name" value="RNaseH_sf"/>
</dbReference>
<feature type="domain" description="RNase H type-1" evidence="1">
    <location>
        <begin position="200"/>
        <end position="320"/>
    </location>
</feature>
<dbReference type="Proteomes" id="UP000467841">
    <property type="component" value="Unassembled WGS sequence"/>
</dbReference>
<proteinExistence type="predicted"/>
<dbReference type="EMBL" id="CACVBM020001378">
    <property type="protein sequence ID" value="CAA7047582.1"/>
    <property type="molecule type" value="Genomic_DNA"/>
</dbReference>
<evidence type="ECO:0008006" key="5">
    <source>
        <dbReference type="Google" id="ProtNLM"/>
    </source>
</evidence>
<dbReference type="InterPro" id="IPR002156">
    <property type="entry name" value="RNaseH_domain"/>
</dbReference>